<evidence type="ECO:0000256" key="4">
    <source>
        <dbReference type="SAM" id="Phobius"/>
    </source>
</evidence>
<keyword evidence="4" id="KW-0472">Membrane</keyword>
<feature type="transmembrane region" description="Helical" evidence="4">
    <location>
        <begin position="326"/>
        <end position="349"/>
    </location>
</feature>
<dbReference type="RefSeq" id="WP_379736524.1">
    <property type="nucleotide sequence ID" value="NZ_JBHRVV010000001.1"/>
</dbReference>
<proteinExistence type="inferred from homology"/>
<dbReference type="CDD" id="cd06225">
    <property type="entry name" value="HAMP"/>
    <property type="match status" value="1"/>
</dbReference>
<dbReference type="Gene3D" id="1.10.287.950">
    <property type="entry name" value="Methyl-accepting chemotaxis protein"/>
    <property type="match status" value="1"/>
</dbReference>
<evidence type="ECO:0000313" key="7">
    <source>
        <dbReference type="EMBL" id="MFC3459893.1"/>
    </source>
</evidence>
<protein>
    <submittedName>
        <fullName evidence="7">Methyl-accepting chemotaxis protein</fullName>
    </submittedName>
</protein>
<dbReference type="InterPro" id="IPR003660">
    <property type="entry name" value="HAMP_dom"/>
</dbReference>
<dbReference type="SUPFAM" id="SSF58104">
    <property type="entry name" value="Methyl-accepting chemotaxis protein (MCP) signaling domain"/>
    <property type="match status" value="1"/>
</dbReference>
<dbReference type="PROSITE" id="PS50111">
    <property type="entry name" value="CHEMOTAXIS_TRANSDUC_2"/>
    <property type="match status" value="1"/>
</dbReference>
<dbReference type="Pfam" id="PF22673">
    <property type="entry name" value="MCP-like_PDC_1"/>
    <property type="match status" value="1"/>
</dbReference>
<dbReference type="Gene3D" id="3.30.450.20">
    <property type="entry name" value="PAS domain"/>
    <property type="match status" value="1"/>
</dbReference>
<dbReference type="SMART" id="SM00304">
    <property type="entry name" value="HAMP"/>
    <property type="match status" value="1"/>
</dbReference>
<evidence type="ECO:0000256" key="3">
    <source>
        <dbReference type="PROSITE-ProRule" id="PRU00284"/>
    </source>
</evidence>
<keyword evidence="4" id="KW-0812">Transmembrane</keyword>
<comment type="similarity">
    <text evidence="2">Belongs to the methyl-accepting chemotaxis (MCP) protein family.</text>
</comment>
<evidence type="ECO:0000259" key="5">
    <source>
        <dbReference type="PROSITE" id="PS50111"/>
    </source>
</evidence>
<evidence type="ECO:0000256" key="1">
    <source>
        <dbReference type="ARBA" id="ARBA00022481"/>
    </source>
</evidence>
<dbReference type="CDD" id="cd11386">
    <property type="entry name" value="MCP_signal"/>
    <property type="match status" value="1"/>
</dbReference>
<dbReference type="PANTHER" id="PTHR43531:SF14">
    <property type="entry name" value="METHYL-ACCEPTING CHEMOTAXIS PROTEIN I-RELATED"/>
    <property type="match status" value="1"/>
</dbReference>
<organism evidence="7 8">
    <name type="scientific">Massilia haematophila</name>
    <dbReference type="NCBI Taxonomy" id="457923"/>
    <lineage>
        <taxon>Bacteria</taxon>
        <taxon>Pseudomonadati</taxon>
        <taxon>Pseudomonadota</taxon>
        <taxon>Betaproteobacteria</taxon>
        <taxon>Burkholderiales</taxon>
        <taxon>Oxalobacteraceae</taxon>
        <taxon>Telluria group</taxon>
        <taxon>Massilia</taxon>
    </lineage>
</organism>
<dbReference type="EMBL" id="JBHRVV010000001">
    <property type="protein sequence ID" value="MFC3459893.1"/>
    <property type="molecule type" value="Genomic_DNA"/>
</dbReference>
<keyword evidence="3" id="KW-0807">Transducer</keyword>
<dbReference type="Proteomes" id="UP001595665">
    <property type="component" value="Unassembled WGS sequence"/>
</dbReference>
<sequence length="680" mass="70655">MTDQSKAHSARRLSLGSMSLSAKICATATLLVVTSLGATSAFIAVKSSQSAEEAAMRQARTLTQEAAARLRSQLAANLASLKSVATVLQSTQAAQQPLSRAQVADVVRATLVGSEDFIGNAAAYEPNALDGKDGEFAGRQPLYDATGRYMPYWTRTPDGKVNVEPIVFVATPGGNDWYDIPKASGHAYFTEPYMYRINGKDVVIATLSTPIKVDGQFKGVVSGDFQLTTLGAMLANMKVMEGGTLALISNGGLYASNQDHALNGKKAEDLPAAALDALKQGKPYDYIDGRGVVHLLQPLRVQDDMAPWAISLAFPHSVATAPARELAGYAALVSVLCAVAAVGVMVAVLRRLTRPLRVLGDAMTDLSGGNADLGVRLAVRGNDELADIARGFNGFVAKIEDVLGRVRTSSDAVAIASNEIRQGNADLSVRTEQQASALEETAASMEELNGTVRQNADNARQANQLAASASEIAGRGGEVVAQVVTTMASIGASSKKVVDIIGVIDGIAFQTNILALNAAVEAARAGEQGRGFAVVATEVRNLAQRSAAAAKEIKVLIGDSVDKVSTGTMLVEEAGKTMADVVASVRRVSDIVAEISAASAEQSTGIGQVNQAIVQMDGVTQQNAALVEEAAAAAESLQQQAATLVALVGEFRIGGDAQAQPATRTAIAPQAAARLAMRAA</sequence>
<evidence type="ECO:0000256" key="2">
    <source>
        <dbReference type="ARBA" id="ARBA00029447"/>
    </source>
</evidence>
<comment type="caution">
    <text evidence="7">The sequence shown here is derived from an EMBL/GenBank/DDBJ whole genome shotgun (WGS) entry which is preliminary data.</text>
</comment>
<dbReference type="CDD" id="cd12913">
    <property type="entry name" value="PDC1_MCP_like"/>
    <property type="match status" value="1"/>
</dbReference>
<evidence type="ECO:0000259" key="6">
    <source>
        <dbReference type="PROSITE" id="PS50885"/>
    </source>
</evidence>
<keyword evidence="1" id="KW-0488">Methylation</keyword>
<dbReference type="PANTHER" id="PTHR43531">
    <property type="entry name" value="PROTEIN ICFG"/>
    <property type="match status" value="1"/>
</dbReference>
<name>A0ABV7PKZ7_9BURK</name>
<accession>A0ABV7PKZ7</accession>
<keyword evidence="4" id="KW-1133">Transmembrane helix</keyword>
<feature type="domain" description="HAMP" evidence="6">
    <location>
        <begin position="350"/>
        <end position="404"/>
    </location>
</feature>
<dbReference type="PROSITE" id="PS50885">
    <property type="entry name" value="HAMP"/>
    <property type="match status" value="1"/>
</dbReference>
<gene>
    <name evidence="7" type="ORF">ACFOPH_16785</name>
</gene>
<feature type="domain" description="Methyl-accepting transducer" evidence="5">
    <location>
        <begin position="409"/>
        <end position="638"/>
    </location>
</feature>
<dbReference type="Pfam" id="PF00015">
    <property type="entry name" value="MCPsignal"/>
    <property type="match status" value="1"/>
</dbReference>
<reference evidence="8" key="1">
    <citation type="journal article" date="2019" name="Int. J. Syst. Evol. Microbiol.">
        <title>The Global Catalogue of Microorganisms (GCM) 10K type strain sequencing project: providing services to taxonomists for standard genome sequencing and annotation.</title>
        <authorList>
            <consortium name="The Broad Institute Genomics Platform"/>
            <consortium name="The Broad Institute Genome Sequencing Center for Infectious Disease"/>
            <person name="Wu L."/>
            <person name="Ma J."/>
        </authorList>
    </citation>
    <scope>NUCLEOTIDE SEQUENCE [LARGE SCALE GENOMIC DNA]</scope>
    <source>
        <strain evidence="8">CCM 7480</strain>
    </source>
</reference>
<dbReference type="Pfam" id="PF00672">
    <property type="entry name" value="HAMP"/>
    <property type="match status" value="1"/>
</dbReference>
<dbReference type="InterPro" id="IPR004089">
    <property type="entry name" value="MCPsignal_dom"/>
</dbReference>
<dbReference type="InterPro" id="IPR051310">
    <property type="entry name" value="MCP_chemotaxis"/>
</dbReference>
<evidence type="ECO:0000313" key="8">
    <source>
        <dbReference type="Proteomes" id="UP001595665"/>
    </source>
</evidence>
<keyword evidence="8" id="KW-1185">Reference proteome</keyword>
<dbReference type="SMART" id="SM00283">
    <property type="entry name" value="MA"/>
    <property type="match status" value="1"/>
</dbReference>